<evidence type="ECO:0000256" key="4">
    <source>
        <dbReference type="PROSITE-ProRule" id="PRU00335"/>
    </source>
</evidence>
<dbReference type="Gene3D" id="1.10.357.10">
    <property type="entry name" value="Tetracycline Repressor, domain 2"/>
    <property type="match status" value="1"/>
</dbReference>
<dbReference type="EMBL" id="CP021083">
    <property type="protein sequence ID" value="ASN83099.1"/>
    <property type="molecule type" value="Genomic_DNA"/>
</dbReference>
<evidence type="ECO:0000256" key="3">
    <source>
        <dbReference type="ARBA" id="ARBA00023163"/>
    </source>
</evidence>
<keyword evidence="2 4" id="KW-0238">DNA-binding</keyword>
<keyword evidence="7" id="KW-1185">Reference proteome</keyword>
<name>A0A221T2I1_9DEIO</name>
<dbReference type="KEGG" id="dfc:DFI_18175"/>
<feature type="domain" description="HTH tetR-type" evidence="5">
    <location>
        <begin position="14"/>
        <end position="74"/>
    </location>
</feature>
<keyword evidence="3" id="KW-0804">Transcription</keyword>
<evidence type="ECO:0000259" key="5">
    <source>
        <dbReference type="PROSITE" id="PS50977"/>
    </source>
</evidence>
<organism evidence="6 7">
    <name type="scientific">Deinococcus ficus</name>
    <dbReference type="NCBI Taxonomy" id="317577"/>
    <lineage>
        <taxon>Bacteria</taxon>
        <taxon>Thermotogati</taxon>
        <taxon>Deinococcota</taxon>
        <taxon>Deinococci</taxon>
        <taxon>Deinococcales</taxon>
        <taxon>Deinococcaceae</taxon>
        <taxon>Deinococcus</taxon>
    </lineage>
</organism>
<dbReference type="GO" id="GO:0000976">
    <property type="term" value="F:transcription cis-regulatory region binding"/>
    <property type="evidence" value="ECO:0007669"/>
    <property type="project" value="TreeGrafter"/>
</dbReference>
<proteinExistence type="predicted"/>
<dbReference type="GO" id="GO:0003700">
    <property type="term" value="F:DNA-binding transcription factor activity"/>
    <property type="evidence" value="ECO:0007669"/>
    <property type="project" value="TreeGrafter"/>
</dbReference>
<geneLocation type="plasmid" evidence="7">
    <name>pdfi2</name>
</geneLocation>
<dbReference type="FunFam" id="1.10.10.60:FF:000141">
    <property type="entry name" value="TetR family transcriptional regulator"/>
    <property type="match status" value="1"/>
</dbReference>
<dbReference type="RefSeq" id="WP_027462297.1">
    <property type="nucleotide sequence ID" value="NZ_ATTJ01000003.1"/>
</dbReference>
<dbReference type="STRING" id="317577.GCA_000419625_03359"/>
<evidence type="ECO:0000313" key="6">
    <source>
        <dbReference type="EMBL" id="ASN83099.1"/>
    </source>
</evidence>
<gene>
    <name evidence="6" type="ORF">DFI_18175</name>
</gene>
<dbReference type="PANTHER" id="PTHR30055">
    <property type="entry name" value="HTH-TYPE TRANSCRIPTIONAL REGULATOR RUTR"/>
    <property type="match status" value="1"/>
</dbReference>
<keyword evidence="6" id="KW-0614">Plasmid</keyword>
<dbReference type="PANTHER" id="PTHR30055:SF184">
    <property type="entry name" value="HTH-TYPE TRANSCRIPTIONAL REGULATOR ETHR"/>
    <property type="match status" value="1"/>
</dbReference>
<evidence type="ECO:0000313" key="7">
    <source>
        <dbReference type="Proteomes" id="UP000259030"/>
    </source>
</evidence>
<dbReference type="Proteomes" id="UP000259030">
    <property type="component" value="Plasmid pDFI2"/>
</dbReference>
<keyword evidence="1" id="KW-0805">Transcription regulation</keyword>
<evidence type="ECO:0000256" key="2">
    <source>
        <dbReference type="ARBA" id="ARBA00023125"/>
    </source>
</evidence>
<dbReference type="Pfam" id="PF00440">
    <property type="entry name" value="TetR_N"/>
    <property type="match status" value="1"/>
</dbReference>
<dbReference type="PROSITE" id="PS50977">
    <property type="entry name" value="HTH_TETR_2"/>
    <property type="match status" value="1"/>
</dbReference>
<dbReference type="InterPro" id="IPR009057">
    <property type="entry name" value="Homeodomain-like_sf"/>
</dbReference>
<protein>
    <submittedName>
        <fullName evidence="6">TetR family transcriptional regulator</fullName>
    </submittedName>
</protein>
<dbReference type="SUPFAM" id="SSF46689">
    <property type="entry name" value="Homeodomain-like"/>
    <property type="match status" value="1"/>
</dbReference>
<dbReference type="OrthoDB" id="9815924at2"/>
<reference evidence="6 7" key="1">
    <citation type="submission" date="2017-05" db="EMBL/GenBank/DDBJ databases">
        <title>The complete genome sequence of Deinococcus ficus isolated from the rhizosphere of the Ficus religiosa L. in Taiwan.</title>
        <authorList>
            <person name="Wu K.-M."/>
            <person name="Liao T.-L."/>
            <person name="Liu Y.-M."/>
            <person name="Young C.-C."/>
            <person name="Tsai S.-F."/>
        </authorList>
    </citation>
    <scope>NUCLEOTIDE SEQUENCE [LARGE SCALE GENOMIC DNA]</scope>
    <source>
        <strain evidence="6 7">CC-FR2-10</strain>
        <plasmid evidence="7">pdfi2</plasmid>
    </source>
</reference>
<feature type="DNA-binding region" description="H-T-H motif" evidence="4">
    <location>
        <begin position="37"/>
        <end position="56"/>
    </location>
</feature>
<evidence type="ECO:0000256" key="1">
    <source>
        <dbReference type="ARBA" id="ARBA00023015"/>
    </source>
</evidence>
<dbReference type="InterPro" id="IPR050109">
    <property type="entry name" value="HTH-type_TetR-like_transc_reg"/>
</dbReference>
<sequence>MTTPTPRRRRLQAQDRRTQILDQAAALFIERGFEGVSMADIALALHTSRPTIYTYFPSTEAILAELLDRRLEHLPERLAQHLHTEDLTAFSELFQAILQESELLKLLHSGGGPQFRSRRAEFLSALQSRLNLEQLPGLKGETLNAHPLLLPLLLDLITQVAYRQVTDPAPDPDGLLPLLNTFIRGGVHAVAAHDPHS</sequence>
<dbReference type="InterPro" id="IPR001647">
    <property type="entry name" value="HTH_TetR"/>
</dbReference>
<dbReference type="PRINTS" id="PR00455">
    <property type="entry name" value="HTHTETR"/>
</dbReference>
<dbReference type="AlphaFoldDB" id="A0A221T2I1"/>
<accession>A0A221T2I1</accession>